<sequence length="475" mass="52022">MTQQGGTWPDDSETVPLDSGSAPASFVPKSTARRAQSTRPMPQRVGAGAQSYPDTSQFPAQPVSASAQGGAYSNGAQYRQYQQNRQYPQYQQYPQNPQYQQNQQYSNGWQYQQYPQYQQVPAAAPAVAAAPKRTHTRKSPKHGFLALLMWLATAGIVCIMAIREIPFGIDGSRWVPLIAGFVPWLAIASALFLLLSLLWHRRLLAVVSLVCLIFQVVWHIGFFVPTTSLSDEAKQAVTQTDANGLPISTDKYARIMTFNTTTGKADVNAIINEVREQHVEVLCLQEMTEGFVQRLEAAGIDNVLPYHIVAELHHGDNGGCNGIWSLSPMQNVSGDLVEVDASRVAAATITLGDSQVRFVSVHPSSPTRGNQGIWGEGLSSLSSLKEYDHTYVLMGDFNATWDHANFRNILGSRFVDSSQQSGGGFHMTYPANSKIPPLIEIDHIVHDKGVVVGDMQTVELAGSDHRALLATLEAQ</sequence>
<dbReference type="EMBL" id="JAAIIJ010000021">
    <property type="protein sequence ID" value="NMN02447.1"/>
    <property type="molecule type" value="Genomic_DNA"/>
</dbReference>
<keyword evidence="4" id="KW-0378">Hydrolase</keyword>
<name>A0ABX1SZ54_9BIFI</name>
<keyword evidence="2" id="KW-0812">Transmembrane</keyword>
<dbReference type="InterPro" id="IPR005135">
    <property type="entry name" value="Endo/exonuclease/phosphatase"/>
</dbReference>
<feature type="transmembrane region" description="Helical" evidence="2">
    <location>
        <begin position="142"/>
        <end position="162"/>
    </location>
</feature>
<feature type="compositionally biased region" description="Polar residues" evidence="1">
    <location>
        <begin position="52"/>
        <end position="67"/>
    </location>
</feature>
<comment type="caution">
    <text evidence="4">The sequence shown here is derived from an EMBL/GenBank/DDBJ whole genome shotgun (WGS) entry which is preliminary data.</text>
</comment>
<evidence type="ECO:0000313" key="4">
    <source>
        <dbReference type="EMBL" id="NMN02447.1"/>
    </source>
</evidence>
<evidence type="ECO:0000313" key="5">
    <source>
        <dbReference type="Proteomes" id="UP000553756"/>
    </source>
</evidence>
<dbReference type="Proteomes" id="UP000553756">
    <property type="component" value="Unassembled WGS sequence"/>
</dbReference>
<proteinExistence type="predicted"/>
<accession>A0ABX1SZ54</accession>
<dbReference type="InterPro" id="IPR036691">
    <property type="entry name" value="Endo/exonu/phosph_ase_sf"/>
</dbReference>
<evidence type="ECO:0000256" key="2">
    <source>
        <dbReference type="SAM" id="Phobius"/>
    </source>
</evidence>
<keyword evidence="4" id="KW-0255">Endonuclease</keyword>
<keyword evidence="5" id="KW-1185">Reference proteome</keyword>
<keyword evidence="4" id="KW-0540">Nuclease</keyword>
<organism evidence="4 5">
    <name type="scientific">Bifidobacterium panos</name>
    <dbReference type="NCBI Taxonomy" id="2675321"/>
    <lineage>
        <taxon>Bacteria</taxon>
        <taxon>Bacillati</taxon>
        <taxon>Actinomycetota</taxon>
        <taxon>Actinomycetes</taxon>
        <taxon>Bifidobacteriales</taxon>
        <taxon>Bifidobacteriaceae</taxon>
        <taxon>Bifidobacterium</taxon>
    </lineage>
</organism>
<feature type="transmembrane region" description="Helical" evidence="2">
    <location>
        <begin position="174"/>
        <end position="196"/>
    </location>
</feature>
<dbReference type="Gene3D" id="3.60.10.10">
    <property type="entry name" value="Endonuclease/exonuclease/phosphatase"/>
    <property type="match status" value="1"/>
</dbReference>
<dbReference type="SUPFAM" id="SSF56219">
    <property type="entry name" value="DNase I-like"/>
    <property type="match status" value="1"/>
</dbReference>
<feature type="transmembrane region" description="Helical" evidence="2">
    <location>
        <begin position="203"/>
        <end position="224"/>
    </location>
</feature>
<evidence type="ECO:0000256" key="1">
    <source>
        <dbReference type="SAM" id="MobiDB-lite"/>
    </source>
</evidence>
<gene>
    <name evidence="4" type="ORF">G1C94_1069</name>
</gene>
<evidence type="ECO:0000259" key="3">
    <source>
        <dbReference type="Pfam" id="PF03372"/>
    </source>
</evidence>
<dbReference type="Pfam" id="PF03372">
    <property type="entry name" value="Exo_endo_phos"/>
    <property type="match status" value="1"/>
</dbReference>
<dbReference type="GO" id="GO:0004519">
    <property type="term" value="F:endonuclease activity"/>
    <property type="evidence" value="ECO:0007669"/>
    <property type="project" value="UniProtKB-KW"/>
</dbReference>
<feature type="domain" description="Endonuclease/exonuclease/phosphatase" evidence="3">
    <location>
        <begin position="256"/>
        <end position="465"/>
    </location>
</feature>
<protein>
    <submittedName>
        <fullName evidence="4">Endonuclease/exonuclease/phosphatase</fullName>
    </submittedName>
</protein>
<keyword evidence="2" id="KW-0472">Membrane</keyword>
<feature type="region of interest" description="Disordered" evidence="1">
    <location>
        <begin position="1"/>
        <end position="71"/>
    </location>
</feature>
<reference evidence="4 5" key="1">
    <citation type="submission" date="2020-02" db="EMBL/GenBank/DDBJ databases">
        <title>Characterization of phylogenetic diversity of novel bifidobacterial species isolated in Czech ZOOs.</title>
        <authorList>
            <person name="Lugli G.A."/>
            <person name="Vera N.B."/>
            <person name="Ventura M."/>
        </authorList>
    </citation>
    <scope>NUCLEOTIDE SEQUENCE [LARGE SCALE GENOMIC DNA]</scope>
    <source>
        <strain evidence="4 5">DSM 109963</strain>
    </source>
</reference>
<keyword evidence="2" id="KW-1133">Transmembrane helix</keyword>